<comment type="pathway">
    <text evidence="3">Sulfur metabolism; glutathione metabolism.</text>
</comment>
<proteinExistence type="predicted"/>
<comment type="function">
    <text evidence="3">Cleaves the gamma-glutamyl peptide bond of glutathione and glutathione conjugates.</text>
</comment>
<dbReference type="InterPro" id="IPR043138">
    <property type="entry name" value="GGT_lsub"/>
</dbReference>
<feature type="binding site" evidence="2">
    <location>
        <begin position="403"/>
        <end position="405"/>
    </location>
    <ligand>
        <name>L-glutamate</name>
        <dbReference type="ChEBI" id="CHEBI:29985"/>
    </ligand>
</feature>
<evidence type="ECO:0000256" key="2">
    <source>
        <dbReference type="PIRSR" id="PIRSR600101-2"/>
    </source>
</evidence>
<comment type="catalytic activity">
    <reaction evidence="3">
        <text>an N-terminal (5-L-glutamyl)-[peptide] + an alpha-amino acid = 5-L-glutamyl amino acid + an N-terminal L-alpha-aminoacyl-[peptide]</text>
        <dbReference type="Rhea" id="RHEA:23904"/>
        <dbReference type="Rhea" id="RHEA-COMP:9780"/>
        <dbReference type="Rhea" id="RHEA-COMP:9795"/>
        <dbReference type="ChEBI" id="CHEBI:77644"/>
        <dbReference type="ChEBI" id="CHEBI:78597"/>
        <dbReference type="ChEBI" id="CHEBI:78599"/>
        <dbReference type="ChEBI" id="CHEBI:78608"/>
        <dbReference type="EC" id="2.3.2.2"/>
    </reaction>
</comment>
<dbReference type="PANTHER" id="PTHR11686:SF62">
    <property type="entry name" value="GLUTATHIONE HYDROLASE"/>
    <property type="match status" value="1"/>
</dbReference>
<dbReference type="SUPFAM" id="SSF56235">
    <property type="entry name" value="N-terminal nucleophile aminohydrolases (Ntn hydrolases)"/>
    <property type="match status" value="1"/>
</dbReference>
<feature type="binding site" evidence="2">
    <location>
        <position position="427"/>
    </location>
    <ligand>
        <name>L-glutamate</name>
        <dbReference type="ChEBI" id="CHEBI:29985"/>
    </ligand>
</feature>
<evidence type="ECO:0000256" key="1">
    <source>
        <dbReference type="PIRSR" id="PIRSR600101-1"/>
    </source>
</evidence>
<comment type="caution">
    <text evidence="6">The sequence shown here is derived from an EMBL/GenBank/DDBJ whole genome shotgun (WGS) entry which is preliminary data.</text>
</comment>
<dbReference type="GO" id="GO:0006751">
    <property type="term" value="P:glutathione catabolic process"/>
    <property type="evidence" value="ECO:0007669"/>
    <property type="project" value="UniProtKB-UniRule"/>
</dbReference>
<sequence length="576" mass="61246">MLPSLVLCIALFPAIGGRFVLGGLALPNAQRRSATQYEENDKLGAVASESSVCSRIGVDLIKAGGSAADALVGTVFCVGVIGMYHSGIGGGGFMIVRGSNGSYEAIDFREIAPAAAFEDMYNDNVNLSLYGGLASGVPGELRGLEYLHQGYGKLPWAQVMQPAIKLARCGFTVTQDLVNQEMSAIAGGPNFLVEDPSFAIDFAPNGTLLGLNETITRKRYADTLETIAERGPDAFYTGPIANATINALQASGGTMTLEDLKSYKIALRKPAQIDYRGFQLTACSAPSSGTVALSVMKTVEGYSDFGQAAAINLSTHRLDEAIRFAYGERANLGDPSFVEGLDVYQDEMLNETTAENIRSRISDFHTLSVSAYDPQGFESLNDSGTSTIVTADASGMAISLTTTINLLFGSQLCVPETGVIMNDEMNDFSVPGQVNAFGYAPSPSNFIRPGKRPLSSISPTIAEYLSNGTLYYVIGSAGGSRIITAVIQNLWHVLDQNATVEEALADPRFHDQLEPNQVSFEYAYNNETVAYMASLGHNATWIAPGQSTAQGLRRQPNGTFEAGAEPRQHASGGFAV</sequence>
<dbReference type="EMBL" id="JAFEKC020000019">
    <property type="protein sequence ID" value="KAK0509172.1"/>
    <property type="molecule type" value="Genomic_DNA"/>
</dbReference>
<reference evidence="6" key="1">
    <citation type="submission" date="2023-03" db="EMBL/GenBank/DDBJ databases">
        <title>Complete genome of Cladonia borealis.</title>
        <authorList>
            <person name="Park H."/>
        </authorList>
    </citation>
    <scope>NUCLEOTIDE SEQUENCE</scope>
    <source>
        <strain evidence="6">ANT050790</strain>
    </source>
</reference>
<organism evidence="6 7">
    <name type="scientific">Cladonia borealis</name>
    <dbReference type="NCBI Taxonomy" id="184061"/>
    <lineage>
        <taxon>Eukaryota</taxon>
        <taxon>Fungi</taxon>
        <taxon>Dikarya</taxon>
        <taxon>Ascomycota</taxon>
        <taxon>Pezizomycotina</taxon>
        <taxon>Lecanoromycetes</taxon>
        <taxon>OSLEUM clade</taxon>
        <taxon>Lecanoromycetidae</taxon>
        <taxon>Lecanorales</taxon>
        <taxon>Lecanorineae</taxon>
        <taxon>Cladoniaceae</taxon>
        <taxon>Cladonia</taxon>
    </lineage>
</organism>
<feature type="active site" description="Nucleophile" evidence="1">
    <location>
        <position position="385"/>
    </location>
</feature>
<evidence type="ECO:0000313" key="6">
    <source>
        <dbReference type="EMBL" id="KAK0509172.1"/>
    </source>
</evidence>
<feature type="binding site" evidence="2">
    <location>
        <begin position="455"/>
        <end position="456"/>
    </location>
    <ligand>
        <name>L-glutamate</name>
        <dbReference type="ChEBI" id="CHEBI:29985"/>
    </ligand>
</feature>
<keyword evidence="7" id="KW-1185">Reference proteome</keyword>
<keyword evidence="5" id="KW-0732">Signal</keyword>
<evidence type="ECO:0000256" key="3">
    <source>
        <dbReference type="RuleBase" id="RU368068"/>
    </source>
</evidence>
<dbReference type="GO" id="GO:0103068">
    <property type="term" value="F:leukotriene C4 gamma-glutamyl transferase activity"/>
    <property type="evidence" value="ECO:0007669"/>
    <property type="project" value="UniProtKB-EC"/>
</dbReference>
<feature type="binding site" evidence="2">
    <location>
        <position position="479"/>
    </location>
    <ligand>
        <name>L-glutamate</name>
        <dbReference type="ChEBI" id="CHEBI:29985"/>
    </ligand>
</feature>
<gene>
    <name evidence="6" type="ORF">JMJ35_008543</name>
</gene>
<feature type="binding site" evidence="2">
    <location>
        <position position="109"/>
    </location>
    <ligand>
        <name>L-glutamate</name>
        <dbReference type="ChEBI" id="CHEBI:29985"/>
    </ligand>
</feature>
<feature type="region of interest" description="Disordered" evidence="4">
    <location>
        <begin position="550"/>
        <end position="576"/>
    </location>
</feature>
<dbReference type="NCBIfam" id="TIGR00066">
    <property type="entry name" value="g_glut_trans"/>
    <property type="match status" value="1"/>
</dbReference>
<dbReference type="InterPro" id="IPR029055">
    <property type="entry name" value="Ntn_hydrolases_N"/>
</dbReference>
<dbReference type="Proteomes" id="UP001166286">
    <property type="component" value="Unassembled WGS sequence"/>
</dbReference>
<evidence type="ECO:0000256" key="5">
    <source>
        <dbReference type="SAM" id="SignalP"/>
    </source>
</evidence>
<dbReference type="EC" id="3.4.19.13" evidence="3"/>
<evidence type="ECO:0000256" key="4">
    <source>
        <dbReference type="SAM" id="MobiDB-lite"/>
    </source>
</evidence>
<keyword evidence="3" id="KW-0808">Transferase</keyword>
<dbReference type="Gene3D" id="3.60.20.40">
    <property type="match status" value="1"/>
</dbReference>
<dbReference type="Pfam" id="PF01019">
    <property type="entry name" value="G_glu_transpept"/>
    <property type="match status" value="1"/>
</dbReference>
<dbReference type="PRINTS" id="PR01210">
    <property type="entry name" value="GGTRANSPTASE"/>
</dbReference>
<dbReference type="AlphaFoldDB" id="A0AA39UZ06"/>
<dbReference type="FunFam" id="3.60.20.40:FF:000008">
    <property type="entry name" value="Gamma-glutamyltranspeptidase (Eurofung)"/>
    <property type="match status" value="1"/>
</dbReference>
<dbReference type="InterPro" id="IPR000101">
    <property type="entry name" value="GGT_peptidase"/>
</dbReference>
<feature type="chain" id="PRO_5041401494" description="Glutathione hydrolase" evidence="5">
    <location>
        <begin position="18"/>
        <end position="576"/>
    </location>
</feature>
<name>A0AA39UZ06_9LECA</name>
<comment type="catalytic activity">
    <reaction evidence="3">
        <text>glutathione + H2O = L-cysteinylglycine + L-glutamate</text>
        <dbReference type="Rhea" id="RHEA:28807"/>
        <dbReference type="ChEBI" id="CHEBI:15377"/>
        <dbReference type="ChEBI" id="CHEBI:29985"/>
        <dbReference type="ChEBI" id="CHEBI:57925"/>
        <dbReference type="ChEBI" id="CHEBI:61694"/>
        <dbReference type="EC" id="3.4.19.13"/>
    </reaction>
</comment>
<dbReference type="Gene3D" id="1.10.246.130">
    <property type="match status" value="1"/>
</dbReference>
<keyword evidence="3" id="KW-0378">Hydrolase</keyword>
<feature type="signal peptide" evidence="5">
    <location>
        <begin position="1"/>
        <end position="17"/>
    </location>
</feature>
<dbReference type="GO" id="GO:0036374">
    <property type="term" value="F:glutathione hydrolase activity"/>
    <property type="evidence" value="ECO:0007669"/>
    <property type="project" value="UniProtKB-UniRule"/>
</dbReference>
<keyword evidence="3" id="KW-0012">Acyltransferase</keyword>
<protein>
    <recommendedName>
        <fullName evidence="3">Glutathione hydrolase</fullName>
        <ecNumber evidence="3">2.3.2.2</ecNumber>
        <ecNumber evidence="3">3.4.19.13</ecNumber>
    </recommendedName>
    <alternativeName>
        <fullName evidence="3">Gamma-glutamyltransferase</fullName>
    </alternativeName>
    <alternativeName>
        <fullName evidence="3">Gamma-glutamyltranspeptidase</fullName>
    </alternativeName>
</protein>
<dbReference type="EC" id="2.3.2.2" evidence="3"/>
<dbReference type="GO" id="GO:0005886">
    <property type="term" value="C:plasma membrane"/>
    <property type="evidence" value="ECO:0007669"/>
    <property type="project" value="TreeGrafter"/>
</dbReference>
<comment type="catalytic activity">
    <reaction evidence="3">
        <text>an S-substituted glutathione + H2O = an S-substituted L-cysteinylglycine + L-glutamate</text>
        <dbReference type="Rhea" id="RHEA:59468"/>
        <dbReference type="ChEBI" id="CHEBI:15377"/>
        <dbReference type="ChEBI" id="CHEBI:29985"/>
        <dbReference type="ChEBI" id="CHEBI:90779"/>
        <dbReference type="ChEBI" id="CHEBI:143103"/>
        <dbReference type="EC" id="3.4.19.13"/>
    </reaction>
</comment>
<evidence type="ECO:0000313" key="7">
    <source>
        <dbReference type="Proteomes" id="UP001166286"/>
    </source>
</evidence>
<accession>A0AA39UZ06</accession>
<dbReference type="PANTHER" id="PTHR11686">
    <property type="entry name" value="GAMMA GLUTAMYL TRANSPEPTIDASE"/>
    <property type="match status" value="1"/>
</dbReference>
<dbReference type="InterPro" id="IPR043137">
    <property type="entry name" value="GGT_ssub_C"/>
</dbReference>